<name>A0A6C0DDP2_9ZZZZ</name>
<dbReference type="EMBL" id="MN739578">
    <property type="protein sequence ID" value="QHT14069.1"/>
    <property type="molecule type" value="Genomic_DNA"/>
</dbReference>
<proteinExistence type="predicted"/>
<accession>A0A6C0DDP2</accession>
<sequence length="112" mass="12362">MAQQLNPNNYSTINEEINTLLTSGAYSGITFTLYTDSNKTTIVTTESGPVQNETISQISHTNSYTDTNNQLVPSTLTLYFNDDTSITVTDGVENYWYVLSGIVFQPRSFGTA</sequence>
<dbReference type="AlphaFoldDB" id="A0A6C0DDP2"/>
<evidence type="ECO:0000313" key="1">
    <source>
        <dbReference type="EMBL" id="QHT14069.1"/>
    </source>
</evidence>
<protein>
    <recommendedName>
        <fullName evidence="2">Tail protein</fullName>
    </recommendedName>
</protein>
<organism evidence="1">
    <name type="scientific">viral metagenome</name>
    <dbReference type="NCBI Taxonomy" id="1070528"/>
    <lineage>
        <taxon>unclassified sequences</taxon>
        <taxon>metagenomes</taxon>
        <taxon>organismal metagenomes</taxon>
    </lineage>
</organism>
<reference evidence="1" key="1">
    <citation type="journal article" date="2020" name="Nature">
        <title>Giant virus diversity and host interactions through global metagenomics.</title>
        <authorList>
            <person name="Schulz F."/>
            <person name="Roux S."/>
            <person name="Paez-Espino D."/>
            <person name="Jungbluth S."/>
            <person name="Walsh D.A."/>
            <person name="Denef V.J."/>
            <person name="McMahon K.D."/>
            <person name="Konstantinidis K.T."/>
            <person name="Eloe-Fadrosh E.A."/>
            <person name="Kyrpides N.C."/>
            <person name="Woyke T."/>
        </authorList>
    </citation>
    <scope>NUCLEOTIDE SEQUENCE</scope>
    <source>
        <strain evidence="1">GVMAG-M-3300023174-134</strain>
    </source>
</reference>
<evidence type="ECO:0008006" key="2">
    <source>
        <dbReference type="Google" id="ProtNLM"/>
    </source>
</evidence>